<gene>
    <name evidence="1" type="ORF">UY3_11887</name>
</gene>
<proteinExistence type="predicted"/>
<accession>M7B1Q2</accession>
<dbReference type="AlphaFoldDB" id="M7B1Q2"/>
<sequence length="211" mass="23405">MLVKKTLCRLTVPLHQFYIAIVGPALIMTGPPSLSEYRVFSEKNEEDLWHLRDYQRFHPVPTTADTDWKLSKLTPFLVLTETATTIECVCGGNTLQYIKIVPWTPIQFLAVPRLLLQRFSLSAQYLALAVRLLILQMQSGVCVSGSSEVSTAVCGVLTKCSPSEASTPYIPPPFIGSLNVLKGLHLKRGILASIYVGELNEKDQASESRNQ</sequence>
<protein>
    <submittedName>
        <fullName evidence="1">Uncharacterized protein</fullName>
    </submittedName>
</protein>
<keyword evidence="2" id="KW-1185">Reference proteome</keyword>
<dbReference type="EMBL" id="KB547573">
    <property type="protein sequence ID" value="EMP30984.1"/>
    <property type="molecule type" value="Genomic_DNA"/>
</dbReference>
<reference evidence="2" key="1">
    <citation type="journal article" date="2013" name="Nat. Genet.">
        <title>The draft genomes of soft-shell turtle and green sea turtle yield insights into the development and evolution of the turtle-specific body plan.</title>
        <authorList>
            <person name="Wang Z."/>
            <person name="Pascual-Anaya J."/>
            <person name="Zadissa A."/>
            <person name="Li W."/>
            <person name="Niimura Y."/>
            <person name="Huang Z."/>
            <person name="Li C."/>
            <person name="White S."/>
            <person name="Xiong Z."/>
            <person name="Fang D."/>
            <person name="Wang B."/>
            <person name="Ming Y."/>
            <person name="Chen Y."/>
            <person name="Zheng Y."/>
            <person name="Kuraku S."/>
            <person name="Pignatelli M."/>
            <person name="Herrero J."/>
            <person name="Beal K."/>
            <person name="Nozawa M."/>
            <person name="Li Q."/>
            <person name="Wang J."/>
            <person name="Zhang H."/>
            <person name="Yu L."/>
            <person name="Shigenobu S."/>
            <person name="Wang J."/>
            <person name="Liu J."/>
            <person name="Flicek P."/>
            <person name="Searle S."/>
            <person name="Wang J."/>
            <person name="Kuratani S."/>
            <person name="Yin Y."/>
            <person name="Aken B."/>
            <person name="Zhang G."/>
            <person name="Irie N."/>
        </authorList>
    </citation>
    <scope>NUCLEOTIDE SEQUENCE [LARGE SCALE GENOMIC DNA]</scope>
</reference>
<evidence type="ECO:0000313" key="2">
    <source>
        <dbReference type="Proteomes" id="UP000031443"/>
    </source>
</evidence>
<name>M7B1Q2_CHEMY</name>
<dbReference type="Proteomes" id="UP000031443">
    <property type="component" value="Unassembled WGS sequence"/>
</dbReference>
<evidence type="ECO:0000313" key="1">
    <source>
        <dbReference type="EMBL" id="EMP30984.1"/>
    </source>
</evidence>
<organism evidence="1 2">
    <name type="scientific">Chelonia mydas</name>
    <name type="common">Green sea-turtle</name>
    <name type="synonym">Chelonia agassizi</name>
    <dbReference type="NCBI Taxonomy" id="8469"/>
    <lineage>
        <taxon>Eukaryota</taxon>
        <taxon>Metazoa</taxon>
        <taxon>Chordata</taxon>
        <taxon>Craniata</taxon>
        <taxon>Vertebrata</taxon>
        <taxon>Euteleostomi</taxon>
        <taxon>Archelosauria</taxon>
        <taxon>Testudinata</taxon>
        <taxon>Testudines</taxon>
        <taxon>Cryptodira</taxon>
        <taxon>Durocryptodira</taxon>
        <taxon>Americhelydia</taxon>
        <taxon>Chelonioidea</taxon>
        <taxon>Cheloniidae</taxon>
        <taxon>Chelonia</taxon>
    </lineage>
</organism>